<dbReference type="InterPro" id="IPR010982">
    <property type="entry name" value="Lambda_DNA-bd_dom_sf"/>
</dbReference>
<gene>
    <name evidence="2" type="ORF">J2736_006752</name>
</gene>
<evidence type="ECO:0000313" key="2">
    <source>
        <dbReference type="EMBL" id="MDR6555490.1"/>
    </source>
</evidence>
<protein>
    <submittedName>
        <fullName evidence="2">Transcriptional regulator with XRE-family HTH domain</fullName>
    </submittedName>
</protein>
<dbReference type="PROSITE" id="PS50943">
    <property type="entry name" value="HTH_CROC1"/>
    <property type="match status" value="1"/>
</dbReference>
<feature type="domain" description="HTH cro/C1-type" evidence="1">
    <location>
        <begin position="8"/>
        <end position="67"/>
    </location>
</feature>
<comment type="caution">
    <text evidence="2">The sequence shown here is derived from an EMBL/GenBank/DDBJ whole genome shotgun (WGS) entry which is preliminary data.</text>
</comment>
<dbReference type="SMART" id="SM00530">
    <property type="entry name" value="HTH_XRE"/>
    <property type="match status" value="1"/>
</dbReference>
<evidence type="ECO:0000313" key="3">
    <source>
        <dbReference type="Proteomes" id="UP001267290"/>
    </source>
</evidence>
<dbReference type="Proteomes" id="UP001267290">
    <property type="component" value="Unassembled WGS sequence"/>
</dbReference>
<proteinExistence type="predicted"/>
<reference evidence="2 3" key="1">
    <citation type="submission" date="2023-07" db="EMBL/GenBank/DDBJ databases">
        <title>Sorghum-associated microbial communities from plants grown in Nebraska, USA.</title>
        <authorList>
            <person name="Schachtman D."/>
        </authorList>
    </citation>
    <scope>NUCLEOTIDE SEQUENCE [LARGE SCALE GENOMIC DNA]</scope>
    <source>
        <strain evidence="2 3">CC258</strain>
    </source>
</reference>
<organism evidence="2 3">
    <name type="scientific">Paenibacillus qinlingensis</name>
    <dbReference type="NCBI Taxonomy" id="1837343"/>
    <lineage>
        <taxon>Bacteria</taxon>
        <taxon>Bacillati</taxon>
        <taxon>Bacillota</taxon>
        <taxon>Bacilli</taxon>
        <taxon>Bacillales</taxon>
        <taxon>Paenibacillaceae</taxon>
        <taxon>Paenibacillus</taxon>
    </lineage>
</organism>
<dbReference type="Pfam" id="PF01381">
    <property type="entry name" value="HTH_3"/>
    <property type="match status" value="1"/>
</dbReference>
<accession>A0ABU1P6U9</accession>
<dbReference type="SUPFAM" id="SSF47413">
    <property type="entry name" value="lambda repressor-like DNA-binding domains"/>
    <property type="match status" value="1"/>
</dbReference>
<dbReference type="RefSeq" id="WP_310502810.1">
    <property type="nucleotide sequence ID" value="NZ_JAVDSB010000030.1"/>
</dbReference>
<dbReference type="CDD" id="cd00093">
    <property type="entry name" value="HTH_XRE"/>
    <property type="match status" value="1"/>
</dbReference>
<evidence type="ECO:0000259" key="1">
    <source>
        <dbReference type="PROSITE" id="PS50943"/>
    </source>
</evidence>
<dbReference type="InterPro" id="IPR001387">
    <property type="entry name" value="Cro/C1-type_HTH"/>
</dbReference>
<dbReference type="EMBL" id="JAVDSB010000030">
    <property type="protein sequence ID" value="MDR6555490.1"/>
    <property type="molecule type" value="Genomic_DNA"/>
</dbReference>
<name>A0ABU1P6U9_9BACL</name>
<sequence>MSELGNLLRRLRGDKSLREVAARAGLSHNYLSIVEKGIDPRSGSPVNPTPETLSALSKAYNYSYDELMILAGYIQPKFAEGSYERSTHISQAETFDVTTIFELVDTYTDEEIMDKFIHSSGDKKISPDKVRALLSYTRFLKNQN</sequence>
<keyword evidence="3" id="KW-1185">Reference proteome</keyword>
<dbReference type="Gene3D" id="1.10.260.40">
    <property type="entry name" value="lambda repressor-like DNA-binding domains"/>
    <property type="match status" value="1"/>
</dbReference>